<accession>A0ABV7EK58</accession>
<sequence>MKTIKTAVQSMAVLAAILVLGGCSDSDHHGGGDDTATVSPPAVRAVSSMPEYVSGGSALIDITPNSSGAALNVQLNGVDVTDVFQESPTEPGHMLGLVTDLDDGSNTLTATQDDRSTSYELTSYPITGPIISGPHQDPFICQTAEFLLPDGTSLQGALDEDCTAAPQVTYLYLPDGGTELVPMDDTSALPDDVATTTTTTGVTVPFVVRVQTSTVDRGIYQSVVLHDPTTEAEPTPFNPPKGWNRRLIAVEGFGCPGGWYIQGASQGNLSIAGADFTLLNVKQLGEGYATFANTLQHASNNCNHVLASEAAMMSKEQFIKNHGVPEFTVSAGCSGGSYGSALPADRIPDLFDGILITCTFPDPLSIALSSSDGRLLQHYWDQHPGEFSDDEIAAVTGNKTAQAHLDLADQARRTDPVPTRPEGSDIPGYAVNAAWNDAVPVDLRYDPDSNPTGARPTVYDASRNIYGIDADGYALRPFDNIGVQYGLEALNAGAISVAQFLDLNAGAGGYDRDASFESARSEGDPGAMLRAQQSGLQLGGNGGLASIPVFDITGIYNDDGGYHYQWFHFALRERLLKANGDTENHVMWRGNPVPYDTVWSTFIAWVAADKADQADGTEREKVIRNKPADAVDGCWSDETTFIAEEQTLGTEGSQCNDLFPSWSFPRFIAGGPLAANIMKCDLKPVSRDDYNITFTDAEWTRLQDVFPDGVCDWTQSGNYTGVVANGSFGPSPVNLVYDITDTVED</sequence>
<proteinExistence type="predicted"/>
<feature type="signal peptide" evidence="1">
    <location>
        <begin position="1"/>
        <end position="21"/>
    </location>
</feature>
<comment type="caution">
    <text evidence="3">The sequence shown here is derived from an EMBL/GenBank/DDBJ whole genome shotgun (WGS) entry which is preliminary data.</text>
</comment>
<feature type="domain" description="DUF6351" evidence="2">
    <location>
        <begin position="44"/>
        <end position="718"/>
    </location>
</feature>
<evidence type="ECO:0000313" key="3">
    <source>
        <dbReference type="EMBL" id="MFC3102314.1"/>
    </source>
</evidence>
<keyword evidence="1" id="KW-0732">Signal</keyword>
<evidence type="ECO:0000256" key="1">
    <source>
        <dbReference type="SAM" id="SignalP"/>
    </source>
</evidence>
<organism evidence="3 4">
    <name type="scientific">Salinisphaera aquimarina</name>
    <dbReference type="NCBI Taxonomy" id="2094031"/>
    <lineage>
        <taxon>Bacteria</taxon>
        <taxon>Pseudomonadati</taxon>
        <taxon>Pseudomonadota</taxon>
        <taxon>Gammaproteobacteria</taxon>
        <taxon>Salinisphaerales</taxon>
        <taxon>Salinisphaeraceae</taxon>
        <taxon>Salinisphaera</taxon>
    </lineage>
</organism>
<protein>
    <submittedName>
        <fullName evidence="3">DUF6351 family protein</fullName>
    </submittedName>
</protein>
<keyword evidence="4" id="KW-1185">Reference proteome</keyword>
<dbReference type="InterPro" id="IPR045556">
    <property type="entry name" value="DUF6351"/>
</dbReference>
<evidence type="ECO:0000259" key="2">
    <source>
        <dbReference type="Pfam" id="PF19878"/>
    </source>
</evidence>
<feature type="chain" id="PRO_5047420381" evidence="1">
    <location>
        <begin position="22"/>
        <end position="745"/>
    </location>
</feature>
<gene>
    <name evidence="3" type="ORF">ACFOSU_00240</name>
</gene>
<dbReference type="Proteomes" id="UP001595462">
    <property type="component" value="Unassembled WGS sequence"/>
</dbReference>
<dbReference type="EMBL" id="JBHRSS010000001">
    <property type="protein sequence ID" value="MFC3102314.1"/>
    <property type="molecule type" value="Genomic_DNA"/>
</dbReference>
<name>A0ABV7EK58_9GAMM</name>
<dbReference type="PROSITE" id="PS51257">
    <property type="entry name" value="PROKAR_LIPOPROTEIN"/>
    <property type="match status" value="1"/>
</dbReference>
<evidence type="ECO:0000313" key="4">
    <source>
        <dbReference type="Proteomes" id="UP001595462"/>
    </source>
</evidence>
<dbReference type="Pfam" id="PF19878">
    <property type="entry name" value="DUF6351"/>
    <property type="match status" value="1"/>
</dbReference>
<reference evidence="4" key="1">
    <citation type="journal article" date="2019" name="Int. J. Syst. Evol. Microbiol.">
        <title>The Global Catalogue of Microorganisms (GCM) 10K type strain sequencing project: providing services to taxonomists for standard genome sequencing and annotation.</title>
        <authorList>
            <consortium name="The Broad Institute Genomics Platform"/>
            <consortium name="The Broad Institute Genome Sequencing Center for Infectious Disease"/>
            <person name="Wu L."/>
            <person name="Ma J."/>
        </authorList>
    </citation>
    <scope>NUCLEOTIDE SEQUENCE [LARGE SCALE GENOMIC DNA]</scope>
    <source>
        <strain evidence="4">KCTC 52640</strain>
    </source>
</reference>
<dbReference type="RefSeq" id="WP_380685242.1">
    <property type="nucleotide sequence ID" value="NZ_JBHRSS010000001.1"/>
</dbReference>